<name>A0ABM7R955_9BACT</name>
<evidence type="ECO:0000313" key="2">
    <source>
        <dbReference type="Proteomes" id="UP001374893"/>
    </source>
</evidence>
<gene>
    <name evidence="1" type="ORF">HAHE_04540</name>
</gene>
<dbReference type="EMBL" id="AP024702">
    <property type="protein sequence ID" value="BCX46546.1"/>
    <property type="molecule type" value="Genomic_DNA"/>
</dbReference>
<dbReference type="Proteomes" id="UP001374893">
    <property type="component" value="Chromosome"/>
</dbReference>
<accession>A0ABM7R955</accession>
<dbReference type="RefSeq" id="WP_338688226.1">
    <property type="nucleotide sequence ID" value="NZ_AP024702.1"/>
</dbReference>
<proteinExistence type="predicted"/>
<evidence type="ECO:0000313" key="1">
    <source>
        <dbReference type="EMBL" id="BCX46546.1"/>
    </source>
</evidence>
<organism evidence="1 2">
    <name type="scientific">Haloferula helveola</name>
    <dbReference type="NCBI Taxonomy" id="490095"/>
    <lineage>
        <taxon>Bacteria</taxon>
        <taxon>Pseudomonadati</taxon>
        <taxon>Verrucomicrobiota</taxon>
        <taxon>Verrucomicrobiia</taxon>
        <taxon>Verrucomicrobiales</taxon>
        <taxon>Verrucomicrobiaceae</taxon>
        <taxon>Haloferula</taxon>
    </lineage>
</organism>
<reference evidence="1 2" key="1">
    <citation type="submission" date="2021-06" db="EMBL/GenBank/DDBJ databases">
        <title>Complete genome of Haloferula helveola possessing various polysaccharide degrading enzymes.</title>
        <authorList>
            <person name="Takami H."/>
            <person name="Huang C."/>
            <person name="Hamasaki K."/>
        </authorList>
    </citation>
    <scope>NUCLEOTIDE SEQUENCE [LARGE SCALE GENOMIC DNA]</scope>
    <source>
        <strain evidence="1 2">CN-1</strain>
    </source>
</reference>
<sequence>MRTIIGILAVTALAVIAGRAGSTIDPTARRGYGANIGWLDWQYDTASPEGVTVESYRLEGKIYSANTGWIDTGSGTPASGIYYAQTGGEWGVNHDGSGGLSGWAYGANIGWIQFDPSIATPPRVDLVTGAMSGAVYGANVGWISLDGLVTSISMGEDSDGDGIADAWEFEMLTLAGKPLSLTTLGGKDSDGDGVPDVDEYEDDTDPFDPTDYLRITSFSQSGGIASLTWNGSPRRLSEVWKSTDLSAWTSTGAPSISFSALVPTGGVPRLFFRVESSLP</sequence>
<keyword evidence="2" id="KW-1185">Reference proteome</keyword>
<protein>
    <submittedName>
        <fullName evidence="1">Uncharacterized protein</fullName>
    </submittedName>
</protein>